<comment type="caution">
    <text evidence="1">The sequence shown here is derived from an EMBL/GenBank/DDBJ whole genome shotgun (WGS) entry which is preliminary data.</text>
</comment>
<reference evidence="1" key="1">
    <citation type="journal article" date="2015" name="Nature">
        <title>Complex archaea that bridge the gap between prokaryotes and eukaryotes.</title>
        <authorList>
            <person name="Spang A."/>
            <person name="Saw J.H."/>
            <person name="Jorgensen S.L."/>
            <person name="Zaremba-Niedzwiedzka K."/>
            <person name="Martijn J."/>
            <person name="Lind A.E."/>
            <person name="van Eijk R."/>
            <person name="Schleper C."/>
            <person name="Guy L."/>
            <person name="Ettema T.J."/>
        </authorList>
    </citation>
    <scope>NUCLEOTIDE SEQUENCE</scope>
</reference>
<sequence length="481" mass="54482">MTSVATFTERDLGFELARRSFLHFLDYVWILEPPPGRGTILLEKWPHIVEAAEALTMHRLIVWLKARQIGASWLTATWDLWNALFSENARILLFSQGEDEAQDKLSKCKFVYEHLPEQLRTPLTTDNKGTLIFGNGSNISAWPSTTKAGRSATGTIVDMDEADFHEYFADNFNAVKPILDDNGGQLLLTSTSNAESMVSVFKDLFRGAPGNGFHPIFYAWDVRPNRSEDWYEERQQEYTDTYKFFKEYPSSAEVALAPPEELSAFDHSALDIMMEDVKPPLEVIGYANIYRKYIPGRKYAAGTDTSHGTGGDYGVTAIIDVATLAVVADIMSNTLLPEELAYESYKLLESYSFPIWGIEDNDWGVVTVNKARDLGYPRLYKRDDTHLGWKTTTRSKPILWSELIDATNARAMVIFSRDGLRQYYNVQRDPKTGRIVAALHDDYPMAVGLALQVKDLATASTPYTKANPWDQRKSRAVYKWS</sequence>
<dbReference type="Gene3D" id="3.40.50.300">
    <property type="entry name" value="P-loop containing nucleotide triphosphate hydrolases"/>
    <property type="match status" value="1"/>
</dbReference>
<dbReference type="InterPro" id="IPR027417">
    <property type="entry name" value="P-loop_NTPase"/>
</dbReference>
<protein>
    <submittedName>
        <fullName evidence="1">Uncharacterized protein</fullName>
    </submittedName>
</protein>
<gene>
    <name evidence="1" type="ORF">LCGC14_0735970</name>
</gene>
<dbReference type="Pfam" id="PF03237">
    <property type="entry name" value="Terminase_6N"/>
    <property type="match status" value="1"/>
</dbReference>
<organism evidence="1">
    <name type="scientific">marine sediment metagenome</name>
    <dbReference type="NCBI Taxonomy" id="412755"/>
    <lineage>
        <taxon>unclassified sequences</taxon>
        <taxon>metagenomes</taxon>
        <taxon>ecological metagenomes</taxon>
    </lineage>
</organism>
<proteinExistence type="predicted"/>
<dbReference type="Gene3D" id="3.30.420.240">
    <property type="match status" value="1"/>
</dbReference>
<dbReference type="AlphaFoldDB" id="A0A0F9Q846"/>
<evidence type="ECO:0000313" key="1">
    <source>
        <dbReference type="EMBL" id="KKN40165.1"/>
    </source>
</evidence>
<dbReference type="EMBL" id="LAZR01001720">
    <property type="protein sequence ID" value="KKN40165.1"/>
    <property type="molecule type" value="Genomic_DNA"/>
</dbReference>
<name>A0A0F9Q846_9ZZZZ</name>
<accession>A0A0F9Q846</accession>